<comment type="caution">
    <text evidence="16">The sequence shown here is derived from an EMBL/GenBank/DDBJ whole genome shotgun (WGS) entry which is preliminary data.</text>
</comment>
<dbReference type="Gene3D" id="3.40.50.720">
    <property type="entry name" value="NAD(P)-binding Rossmann-like Domain"/>
    <property type="match status" value="2"/>
</dbReference>
<keyword evidence="8 13" id="KW-0457">Lysine biosynthesis</keyword>
<evidence type="ECO:0000256" key="13">
    <source>
        <dbReference type="HAMAP-Rule" id="MF_00102"/>
    </source>
</evidence>
<gene>
    <name evidence="13" type="primary">dapB</name>
    <name evidence="16" type="ORF">GX397_05080</name>
</gene>
<keyword evidence="5 13" id="KW-0220">Diaminopimelate biosynthesis</keyword>
<feature type="active site" description="Proton donor" evidence="13">
    <location>
        <position position="130"/>
    </location>
</feature>
<dbReference type="SUPFAM" id="SSF55347">
    <property type="entry name" value="Glyceraldehyde-3-phosphate dehydrogenase-like, C-terminal domain"/>
    <property type="match status" value="1"/>
</dbReference>
<comment type="catalytic activity">
    <reaction evidence="11 13">
        <text>(S)-2,3,4,5-tetrahydrodipicolinate + NADP(+) + H2O = (2S,4S)-4-hydroxy-2,3,4,5-tetrahydrodipicolinate + NADPH + H(+)</text>
        <dbReference type="Rhea" id="RHEA:35331"/>
        <dbReference type="ChEBI" id="CHEBI:15377"/>
        <dbReference type="ChEBI" id="CHEBI:15378"/>
        <dbReference type="ChEBI" id="CHEBI:16845"/>
        <dbReference type="ChEBI" id="CHEBI:57783"/>
        <dbReference type="ChEBI" id="CHEBI:58349"/>
        <dbReference type="ChEBI" id="CHEBI:67139"/>
        <dbReference type="EC" id="1.17.1.8"/>
    </reaction>
</comment>
<evidence type="ECO:0000256" key="4">
    <source>
        <dbReference type="ARBA" id="ARBA00022857"/>
    </source>
</evidence>
<comment type="caution">
    <text evidence="13">Lacks conserved residue(s) required for the propagation of feature annotation.</text>
</comment>
<evidence type="ECO:0000259" key="15">
    <source>
        <dbReference type="Pfam" id="PF05173"/>
    </source>
</evidence>
<dbReference type="UniPathway" id="UPA00034">
    <property type="reaction ID" value="UER00018"/>
</dbReference>
<dbReference type="GO" id="GO:0051287">
    <property type="term" value="F:NAD binding"/>
    <property type="evidence" value="ECO:0007669"/>
    <property type="project" value="UniProtKB-UniRule"/>
</dbReference>
<evidence type="ECO:0000256" key="2">
    <source>
        <dbReference type="ARBA" id="ARBA00022490"/>
    </source>
</evidence>
<evidence type="ECO:0000256" key="9">
    <source>
        <dbReference type="ARBA" id="ARBA00037922"/>
    </source>
</evidence>
<sequence>MRYGLVGSTGRMGQEIQKAFVDHTLCLTVNYEGSWSDGGKPDVIIDFSNPSCLPETVRLCREHGAALVIGTTGLQDSDFEMLRELARQVPVVQSYNFSIGINALKIILANYSKFFEDWDLEIVEIHHNKKKDAPSGTAIMLQNATGRPCLMHSLRIGGVPGDHNVFFSNEGEVLSFNHRAISRSVFAYGALMAAEFAATAKPGLYSFEEVLQCSLKKS</sequence>
<feature type="domain" description="Dihydrodipicolinate reductase C-terminal" evidence="15">
    <location>
        <begin position="100"/>
        <end position="211"/>
    </location>
</feature>
<dbReference type="EC" id="1.17.1.8" evidence="10 13"/>
<dbReference type="SUPFAM" id="SSF51735">
    <property type="entry name" value="NAD(P)-binding Rossmann-fold domains"/>
    <property type="match status" value="1"/>
</dbReference>
<dbReference type="EMBL" id="DURU01000095">
    <property type="protein sequence ID" value="HHZ04423.1"/>
    <property type="molecule type" value="Genomic_DNA"/>
</dbReference>
<keyword evidence="6 13" id="KW-0560">Oxidoreductase</keyword>
<dbReference type="Proteomes" id="UP000525027">
    <property type="component" value="Unassembled WGS sequence"/>
</dbReference>
<keyword evidence="3 13" id="KW-0028">Amino-acid biosynthesis</keyword>
<comment type="subunit">
    <text evidence="13">Homotetramer.</text>
</comment>
<dbReference type="AlphaFoldDB" id="A0A7V7BYJ3"/>
<comment type="pathway">
    <text evidence="9 13">Amino-acid biosynthesis; L-lysine biosynthesis via DAP pathway; (S)-tetrahydrodipicolinate from L-aspartate: step 4/4.</text>
</comment>
<dbReference type="GO" id="GO:0016726">
    <property type="term" value="F:oxidoreductase activity, acting on CH or CH2 groups, NAD or NADP as acceptor"/>
    <property type="evidence" value="ECO:0007669"/>
    <property type="project" value="UniProtKB-UniRule"/>
</dbReference>
<feature type="binding site" evidence="13">
    <location>
        <begin position="7"/>
        <end position="12"/>
    </location>
    <ligand>
        <name>NAD(+)</name>
        <dbReference type="ChEBI" id="CHEBI:57540"/>
    </ligand>
</feature>
<evidence type="ECO:0000256" key="3">
    <source>
        <dbReference type="ARBA" id="ARBA00022605"/>
    </source>
</evidence>
<evidence type="ECO:0000256" key="6">
    <source>
        <dbReference type="ARBA" id="ARBA00023002"/>
    </source>
</evidence>
<evidence type="ECO:0000256" key="1">
    <source>
        <dbReference type="ARBA" id="ARBA00006642"/>
    </source>
</evidence>
<accession>A0A7V7BYJ3</accession>
<evidence type="ECO:0000313" key="17">
    <source>
        <dbReference type="Proteomes" id="UP000525027"/>
    </source>
</evidence>
<comment type="catalytic activity">
    <reaction evidence="12 13">
        <text>(S)-2,3,4,5-tetrahydrodipicolinate + NAD(+) + H2O = (2S,4S)-4-hydroxy-2,3,4,5-tetrahydrodipicolinate + NADH + H(+)</text>
        <dbReference type="Rhea" id="RHEA:35323"/>
        <dbReference type="ChEBI" id="CHEBI:15377"/>
        <dbReference type="ChEBI" id="CHEBI:15378"/>
        <dbReference type="ChEBI" id="CHEBI:16845"/>
        <dbReference type="ChEBI" id="CHEBI:57540"/>
        <dbReference type="ChEBI" id="CHEBI:57945"/>
        <dbReference type="ChEBI" id="CHEBI:67139"/>
        <dbReference type="EC" id="1.17.1.8"/>
    </reaction>
</comment>
<dbReference type="GO" id="GO:0005829">
    <property type="term" value="C:cytosol"/>
    <property type="evidence" value="ECO:0007669"/>
    <property type="project" value="TreeGrafter"/>
</dbReference>
<dbReference type="InterPro" id="IPR023940">
    <property type="entry name" value="DHDPR_bac"/>
</dbReference>
<dbReference type="PROSITE" id="PS01298">
    <property type="entry name" value="DAPB"/>
    <property type="match status" value="1"/>
</dbReference>
<dbReference type="GO" id="GO:0019877">
    <property type="term" value="P:diaminopimelate biosynthetic process"/>
    <property type="evidence" value="ECO:0007669"/>
    <property type="project" value="UniProtKB-UniRule"/>
</dbReference>
<dbReference type="GO" id="GO:0050661">
    <property type="term" value="F:NADP binding"/>
    <property type="evidence" value="ECO:0007669"/>
    <property type="project" value="UniProtKB-UniRule"/>
</dbReference>
<evidence type="ECO:0000313" key="16">
    <source>
        <dbReference type="EMBL" id="HHZ04423.1"/>
    </source>
</evidence>
<feature type="binding site" evidence="13">
    <location>
        <position position="127"/>
    </location>
    <ligand>
        <name>(S)-2,3,4,5-tetrahydrodipicolinate</name>
        <dbReference type="ChEBI" id="CHEBI:16845"/>
    </ligand>
</feature>
<feature type="domain" description="Dihydrodipicolinate reductase N-terminal" evidence="14">
    <location>
        <begin position="40"/>
        <end position="97"/>
    </location>
</feature>
<comment type="subcellular location">
    <subcellularLocation>
        <location evidence="13">Cytoplasm</location>
    </subcellularLocation>
</comment>
<dbReference type="PANTHER" id="PTHR20836">
    <property type="entry name" value="DIHYDRODIPICOLINATE REDUCTASE"/>
    <property type="match status" value="1"/>
</dbReference>
<organism evidence="16 17">
    <name type="scientific">Acetomicrobium hydrogeniformans</name>
    <dbReference type="NCBI Taxonomy" id="649746"/>
    <lineage>
        <taxon>Bacteria</taxon>
        <taxon>Thermotogati</taxon>
        <taxon>Synergistota</taxon>
        <taxon>Synergistia</taxon>
        <taxon>Synergistales</taxon>
        <taxon>Acetomicrobiaceae</taxon>
        <taxon>Acetomicrobium</taxon>
    </lineage>
</organism>
<feature type="binding site" evidence="13">
    <location>
        <begin position="70"/>
        <end position="72"/>
    </location>
    <ligand>
        <name>NAD(+)</name>
        <dbReference type="ChEBI" id="CHEBI:57540"/>
    </ligand>
</feature>
<comment type="similarity">
    <text evidence="1 13">Belongs to the DapB family.</text>
</comment>
<dbReference type="InterPro" id="IPR022663">
    <property type="entry name" value="DapB_C"/>
</dbReference>
<evidence type="ECO:0000256" key="5">
    <source>
        <dbReference type="ARBA" id="ARBA00022915"/>
    </source>
</evidence>
<dbReference type="InterPro" id="IPR000846">
    <property type="entry name" value="DapB_N"/>
</dbReference>
<feature type="binding site" evidence="13">
    <location>
        <begin position="94"/>
        <end position="97"/>
    </location>
    <ligand>
        <name>NAD(+)</name>
        <dbReference type="ChEBI" id="CHEBI:57540"/>
    </ligand>
</feature>
<evidence type="ECO:0000259" key="14">
    <source>
        <dbReference type="Pfam" id="PF01113"/>
    </source>
</evidence>
<keyword evidence="4 13" id="KW-0521">NADP</keyword>
<comment type="caution">
    <text evidence="13">Was originally thought to be a dihydrodipicolinate reductase (DHDPR), catalyzing the conversion of dihydrodipicolinate to tetrahydrodipicolinate. However, it was shown in E.coli that the substrate of the enzymatic reaction is not dihydrodipicolinate (DHDP) but in fact (2S,4S)-4-hydroxy-2,3,4,5-tetrahydrodipicolinic acid (HTPA), the product released by the DapA-catalyzed reaction.</text>
</comment>
<feature type="active site" description="Proton donor/acceptor" evidence="13">
    <location>
        <position position="126"/>
    </location>
</feature>
<comment type="function">
    <text evidence="13">Catalyzes the conversion of 4-hydroxy-tetrahydrodipicolinate (HTPA) to tetrahydrodipicolinate.</text>
</comment>
<dbReference type="PIRSF" id="PIRSF000161">
    <property type="entry name" value="DHPR"/>
    <property type="match status" value="1"/>
</dbReference>
<evidence type="ECO:0000256" key="12">
    <source>
        <dbReference type="ARBA" id="ARBA00049396"/>
    </source>
</evidence>
<dbReference type="PANTHER" id="PTHR20836:SF0">
    <property type="entry name" value="4-HYDROXY-TETRAHYDRODIPICOLINATE REDUCTASE 1, CHLOROPLASTIC-RELATED"/>
    <property type="match status" value="1"/>
</dbReference>
<evidence type="ECO:0000256" key="7">
    <source>
        <dbReference type="ARBA" id="ARBA00023027"/>
    </source>
</evidence>
<feature type="binding site" evidence="13">
    <location>
        <position position="40"/>
    </location>
    <ligand>
        <name>NADP(+)</name>
        <dbReference type="ChEBI" id="CHEBI:58349"/>
    </ligand>
</feature>
<dbReference type="InterPro" id="IPR036291">
    <property type="entry name" value="NAD(P)-bd_dom_sf"/>
</dbReference>
<dbReference type="GO" id="GO:0009089">
    <property type="term" value="P:lysine biosynthetic process via diaminopimelate"/>
    <property type="evidence" value="ECO:0007669"/>
    <property type="project" value="UniProtKB-UniRule"/>
</dbReference>
<feature type="binding site" evidence="13">
    <location>
        <begin position="136"/>
        <end position="137"/>
    </location>
    <ligand>
        <name>(S)-2,3,4,5-tetrahydrodipicolinate</name>
        <dbReference type="ChEBI" id="CHEBI:16845"/>
    </ligand>
</feature>
<evidence type="ECO:0000256" key="8">
    <source>
        <dbReference type="ARBA" id="ARBA00023154"/>
    </source>
</evidence>
<dbReference type="Gene3D" id="3.30.360.10">
    <property type="entry name" value="Dihydrodipicolinate Reductase, domain 2"/>
    <property type="match status" value="2"/>
</dbReference>
<dbReference type="Pfam" id="PF05173">
    <property type="entry name" value="DapB_C"/>
    <property type="match status" value="1"/>
</dbReference>
<evidence type="ECO:0000256" key="10">
    <source>
        <dbReference type="ARBA" id="ARBA00038983"/>
    </source>
</evidence>
<reference evidence="16 17" key="1">
    <citation type="journal article" date="2020" name="Biotechnol. Biofuels">
        <title>New insights from the biogas microbiome by comprehensive genome-resolved metagenomics of nearly 1600 species originating from multiple anaerobic digesters.</title>
        <authorList>
            <person name="Campanaro S."/>
            <person name="Treu L."/>
            <person name="Rodriguez-R L.M."/>
            <person name="Kovalovszki A."/>
            <person name="Ziels R.M."/>
            <person name="Maus I."/>
            <person name="Zhu X."/>
            <person name="Kougias P.G."/>
            <person name="Basile A."/>
            <person name="Luo G."/>
            <person name="Schluter A."/>
            <person name="Konstantinidis K.T."/>
            <person name="Angelidaki I."/>
        </authorList>
    </citation>
    <scope>NUCLEOTIDE SEQUENCE [LARGE SCALE GENOMIC DNA]</scope>
    <source>
        <strain evidence="16">AS25fmACSIPFO_94</strain>
    </source>
</reference>
<dbReference type="Pfam" id="PF01113">
    <property type="entry name" value="DapB_N"/>
    <property type="match status" value="1"/>
</dbReference>
<protein>
    <recommendedName>
        <fullName evidence="10 13">4-hydroxy-tetrahydrodipicolinate reductase</fullName>
        <shortName evidence="13">HTPA reductase</shortName>
        <ecNumber evidence="10 13">1.17.1.8</ecNumber>
    </recommendedName>
</protein>
<dbReference type="GO" id="GO:0008839">
    <property type="term" value="F:4-hydroxy-tetrahydrodipicolinate reductase"/>
    <property type="evidence" value="ECO:0007669"/>
    <property type="project" value="UniProtKB-EC"/>
</dbReference>
<evidence type="ECO:0000256" key="11">
    <source>
        <dbReference type="ARBA" id="ARBA00049080"/>
    </source>
</evidence>
<proteinExistence type="inferred from homology"/>
<dbReference type="HAMAP" id="MF_00102">
    <property type="entry name" value="DapB"/>
    <property type="match status" value="1"/>
</dbReference>
<dbReference type="InterPro" id="IPR022664">
    <property type="entry name" value="DapB_N_CS"/>
</dbReference>
<keyword evidence="2 13" id="KW-0963">Cytoplasm</keyword>
<dbReference type="RefSeq" id="WP_273002881.1">
    <property type="nucleotide sequence ID" value="NZ_DURU01000095.1"/>
</dbReference>
<keyword evidence="7 13" id="KW-0520">NAD</keyword>
<dbReference type="CDD" id="cd02274">
    <property type="entry name" value="DHDPR_N"/>
    <property type="match status" value="1"/>
</dbReference>
<name>A0A7V7BYJ3_9BACT</name>